<accession>A0A1W1EL59</accession>
<dbReference type="Gene3D" id="3.40.605.10">
    <property type="entry name" value="Aldehyde Dehydrogenase, Chain A, domain 1"/>
    <property type="match status" value="1"/>
</dbReference>
<name>A0A1W1EL59_9ZZZZ</name>
<dbReference type="GO" id="GO:0008911">
    <property type="term" value="F:lactaldehyde dehydrogenase (NAD+) activity"/>
    <property type="evidence" value="ECO:0007669"/>
    <property type="project" value="TreeGrafter"/>
</dbReference>
<dbReference type="PANTHER" id="PTHR42991">
    <property type="entry name" value="ALDEHYDE DEHYDROGENASE"/>
    <property type="match status" value="1"/>
</dbReference>
<dbReference type="PANTHER" id="PTHR42991:SF1">
    <property type="entry name" value="ALDEHYDE DEHYDROGENASE"/>
    <property type="match status" value="1"/>
</dbReference>
<dbReference type="Pfam" id="PF00171">
    <property type="entry name" value="Aldedh"/>
    <property type="match status" value="1"/>
</dbReference>
<feature type="domain" description="Aldehyde dehydrogenase" evidence="3">
    <location>
        <begin position="48"/>
        <end position="501"/>
    </location>
</feature>
<dbReference type="EMBL" id="FRYL01000044">
    <property type="protein sequence ID" value="SHO81621.1"/>
    <property type="molecule type" value="Genomic_DNA"/>
</dbReference>
<sequence>MFGFFKSKVSTENVVIEKDDEVLLIDEPKSNTLNRADIFFGSTQEDREERENILNPYNKEIVSSVPICNKEDTLKALDIAKKAFIETKKSPLSQRVAWLEDVVKYMEDNLEEFAMTLTQEVAKPIAFSRVEVQRAIETIKITIYELANINGETIPTDITPTGKKTIAFYKREAVGVVACITPFNFPLNLVVHKIAPALGMGNSVVLKPTPEAPMIAFLLAKAFINSRYAIKDALSVVYGDADVGSTLVSSNIPRVISFTGSVPVGKIIMAQAGIKKVSLELGGNAGTYIQSSADISLASKRCAYGAFINSGQVCISLQRIYVDSDIYDEFSQALADETKKLISGNPFEDDTFIGPLINDESNQRATEWIQQAIEEGAEAISGAKIEDGVFLPTVMKNVTDDMNIVCQEVFAPIVSLIKVDSYEEAMSKINSTEYGLQFSIFTNDLKLTERFIEDSQSGGVVINDIPTLRFDVQPYGGTKLSGIGREGPKWALEEFSEIKSVVIC</sequence>
<evidence type="ECO:0000313" key="4">
    <source>
        <dbReference type="EMBL" id="SHO81621.1"/>
    </source>
</evidence>
<dbReference type="SUPFAM" id="SSF53720">
    <property type="entry name" value="ALDH-like"/>
    <property type="match status" value="1"/>
</dbReference>
<organism evidence="4">
    <name type="scientific">hydrothermal vent metagenome</name>
    <dbReference type="NCBI Taxonomy" id="652676"/>
    <lineage>
        <taxon>unclassified sequences</taxon>
        <taxon>metagenomes</taxon>
        <taxon>ecological metagenomes</taxon>
    </lineage>
</organism>
<dbReference type="InterPro" id="IPR016163">
    <property type="entry name" value="Ald_DH_C"/>
</dbReference>
<dbReference type="InterPro" id="IPR016161">
    <property type="entry name" value="Ald_DH/histidinol_DH"/>
</dbReference>
<keyword evidence="2" id="KW-0560">Oxidoreductase</keyword>
<proteinExistence type="inferred from homology"/>
<evidence type="ECO:0000256" key="1">
    <source>
        <dbReference type="ARBA" id="ARBA00009986"/>
    </source>
</evidence>
<comment type="similarity">
    <text evidence="1">Belongs to the aldehyde dehydrogenase family.</text>
</comment>
<dbReference type="InterPro" id="IPR051020">
    <property type="entry name" value="ALDH-related_metabolic_enz"/>
</dbReference>
<protein>
    <submittedName>
        <fullName evidence="4">Aldehyde dehydrogenase</fullName>
    </submittedName>
</protein>
<dbReference type="InterPro" id="IPR016162">
    <property type="entry name" value="Ald_DH_N"/>
</dbReference>
<evidence type="ECO:0000256" key="2">
    <source>
        <dbReference type="ARBA" id="ARBA00023002"/>
    </source>
</evidence>
<dbReference type="AlphaFoldDB" id="A0A1W1EL59"/>
<evidence type="ECO:0000259" key="3">
    <source>
        <dbReference type="Pfam" id="PF00171"/>
    </source>
</evidence>
<dbReference type="Gene3D" id="3.40.309.10">
    <property type="entry name" value="Aldehyde Dehydrogenase, Chain A, domain 2"/>
    <property type="match status" value="1"/>
</dbReference>
<gene>
    <name evidence="4" type="ORF">MNB_SV-15-168</name>
</gene>
<dbReference type="InterPro" id="IPR015590">
    <property type="entry name" value="Aldehyde_DH_dom"/>
</dbReference>
<reference evidence="4" key="1">
    <citation type="submission" date="2016-10" db="EMBL/GenBank/DDBJ databases">
        <authorList>
            <person name="de Groot N.N."/>
        </authorList>
    </citation>
    <scope>NUCLEOTIDE SEQUENCE</scope>
</reference>